<name>A0A0K0Y0A7_9GAMM</name>
<proteinExistence type="predicted"/>
<dbReference type="OrthoDB" id="9796789at2"/>
<dbReference type="STRING" id="1579979.WM2015_3017"/>
<evidence type="ECO:0000313" key="2">
    <source>
        <dbReference type="Proteomes" id="UP000066624"/>
    </source>
</evidence>
<reference evidence="1 2" key="1">
    <citation type="submission" date="2015-07" db="EMBL/GenBank/DDBJ databases">
        <authorList>
            <person name="Noorani M."/>
        </authorList>
    </citation>
    <scope>NUCLEOTIDE SEQUENCE [LARGE SCALE GENOMIC DNA]</scope>
    <source>
        <strain evidence="1 2">KCTC 42284</strain>
    </source>
</reference>
<dbReference type="Proteomes" id="UP000066624">
    <property type="component" value="Chromosome"/>
</dbReference>
<dbReference type="RefSeq" id="WP_049726860.1">
    <property type="nucleotide sequence ID" value="NZ_CP012154.1"/>
</dbReference>
<evidence type="ECO:0000313" key="1">
    <source>
        <dbReference type="EMBL" id="AKS43369.1"/>
    </source>
</evidence>
<sequence>MRSVLFPESLALVLCCLAGVASAQTFEGLATPEFRVNSFELGDQRVPLVASAADGRSVVIWQSRNQDQPGWGIHAQRLDAATDFLGDEFRINVFNDGNQDGQALAMAPDGAFVVAWNGPDRLSVDPVISLRRFDANAVPLAGDRRISESTGQTQILPRLGIDQDDRVHLSWEAVTADNFDILGNAAGADGTALDSPTTRNTITAGAQRRADLAVRPDGSQVLVWQDIAIDGNDWGVVLRCLDPAGQGPAEVQVNQATQGQQSQPRVALRPDGAFAVVWQDNSGLSSFVYRRIMARRYGPDCLPLGPEVQVNQFDEGIQDLPAITVDGLGHYVIAWQSLPDDFEQQGIRARRLAADGQFLGDEFVVHEEVEAFQDFPDLTGLPDGGFLAVWESAGQDESGFGIYARRFLGPAPAELIILEGADQTAPIGEAFALPLRIEVRDQWGQPLPGSLLRLTAPGAGASVLFSNGLSSIEGVTDGAGQLSLSLQANGLPGSYAVSIEAPATGRVLSVALSNLGPAGAAFPVPALGPAGLVLLAFALFWFLRRRALLS</sequence>
<protein>
    <submittedName>
        <fullName evidence="1">Uncharacterized protein</fullName>
    </submittedName>
</protein>
<organism evidence="1 2">
    <name type="scientific">Wenzhouxiangella marina</name>
    <dbReference type="NCBI Taxonomy" id="1579979"/>
    <lineage>
        <taxon>Bacteria</taxon>
        <taxon>Pseudomonadati</taxon>
        <taxon>Pseudomonadota</taxon>
        <taxon>Gammaproteobacteria</taxon>
        <taxon>Chromatiales</taxon>
        <taxon>Wenzhouxiangellaceae</taxon>
        <taxon>Wenzhouxiangella</taxon>
    </lineage>
</organism>
<dbReference type="KEGG" id="wma:WM2015_3017"/>
<accession>A0A0K0Y0A7</accession>
<keyword evidence="2" id="KW-1185">Reference proteome</keyword>
<gene>
    <name evidence="1" type="ORF">WM2015_3017</name>
</gene>
<dbReference type="EMBL" id="CP012154">
    <property type="protein sequence ID" value="AKS43369.1"/>
    <property type="molecule type" value="Genomic_DNA"/>
</dbReference>
<dbReference type="AlphaFoldDB" id="A0A0K0Y0A7"/>